<protein>
    <submittedName>
        <fullName evidence="2">Uncharacterized protein YwqG</fullName>
    </submittedName>
</protein>
<sequence>MRTPKMMSYRYAGFAYYPFGFLAQGYALNGQEGQKVQNSFSGARKSLLSLAITCFFGAFVIGGSRPHLLVAIMILSAALCVMLIVGIDWHNFRITRNALGPMKKKRHSFPYRYAWLRMLENNRRFATSFALMPLAVIAVYVMEWRENMAALSGVDSQGILTAGSYQLYAYLQLGVNVFLAITGAALYFSVKKYRQEMGTWVFASRYQLVPETRELFDEKKYLEERSKPVAPQLLKQQVQEYTAKFTRDCIYFLEKGEGSKETSYLGGKPQLPEGMEWPIDVQSGKAKPFLAQLDLTGFPTVAGLNVPRDGVLFFFLDNIVFDAGMIPHDLNEAKPEFYRADTEKYLAASVLFTPQSAYLADAVERDPMVAVNTDLMWHEIAALKSLPVAEQCLPKAGISMVPGKDLWAPWSAERTDDLNQALRQQTEAHYAEVGVSDYTLQFGGYGTSGQDSAILEKILLLQLAGRDSFLSDELGDCVLQFWIAADDLEQGRFDDVELILISS</sequence>
<feature type="transmembrane region" description="Helical" evidence="1">
    <location>
        <begin position="46"/>
        <end position="62"/>
    </location>
</feature>
<gene>
    <name evidence="2" type="ORF">DFP90_101418</name>
</gene>
<reference evidence="2 3" key="1">
    <citation type="submission" date="2018-07" db="EMBL/GenBank/DDBJ databases">
        <title>Genomic Encyclopedia of Type Strains, Phase III (KMG-III): the genomes of soil and plant-associated and newly described type strains.</title>
        <authorList>
            <person name="Whitman W."/>
        </authorList>
    </citation>
    <scope>NUCLEOTIDE SEQUENCE [LARGE SCALE GENOMIC DNA]</scope>
    <source>
        <strain evidence="2 3">CECT 8488</strain>
    </source>
</reference>
<organism evidence="2 3">
    <name type="scientific">Aestuariispira insulae</name>
    <dbReference type="NCBI Taxonomy" id="1461337"/>
    <lineage>
        <taxon>Bacteria</taxon>
        <taxon>Pseudomonadati</taxon>
        <taxon>Pseudomonadota</taxon>
        <taxon>Alphaproteobacteria</taxon>
        <taxon>Rhodospirillales</taxon>
        <taxon>Kiloniellaceae</taxon>
        <taxon>Aestuariispira</taxon>
    </lineage>
</organism>
<dbReference type="PANTHER" id="PTHR36436:SF6">
    <property type="entry name" value="SLL5081 PROTEIN"/>
    <property type="match status" value="1"/>
</dbReference>
<dbReference type="Pfam" id="PF09234">
    <property type="entry name" value="DUF1963"/>
    <property type="match status" value="1"/>
</dbReference>
<evidence type="ECO:0000256" key="1">
    <source>
        <dbReference type="SAM" id="Phobius"/>
    </source>
</evidence>
<dbReference type="PANTHER" id="PTHR36436">
    <property type="entry name" value="SLL5081 PROTEIN"/>
    <property type="match status" value="1"/>
</dbReference>
<dbReference type="RefSeq" id="WP_115934749.1">
    <property type="nucleotide sequence ID" value="NZ_QRDW01000001.1"/>
</dbReference>
<name>A0A3D9HVY1_9PROT</name>
<evidence type="ECO:0000313" key="2">
    <source>
        <dbReference type="EMBL" id="RED53627.1"/>
    </source>
</evidence>
<dbReference type="EMBL" id="QRDW01000001">
    <property type="protein sequence ID" value="RED53627.1"/>
    <property type="molecule type" value="Genomic_DNA"/>
</dbReference>
<dbReference type="InterPro" id="IPR035948">
    <property type="entry name" value="YwqG-like_sf"/>
</dbReference>
<dbReference type="SUPFAM" id="SSF103032">
    <property type="entry name" value="Hypothetical protein YwqG"/>
    <property type="match status" value="1"/>
</dbReference>
<proteinExistence type="predicted"/>
<evidence type="ECO:0000313" key="3">
    <source>
        <dbReference type="Proteomes" id="UP000256845"/>
    </source>
</evidence>
<dbReference type="AlphaFoldDB" id="A0A3D9HVY1"/>
<keyword evidence="1" id="KW-0812">Transmembrane</keyword>
<dbReference type="InterPro" id="IPR015315">
    <property type="entry name" value="DUF1963"/>
</dbReference>
<accession>A0A3D9HVY1</accession>
<keyword evidence="3" id="KW-1185">Reference proteome</keyword>
<keyword evidence="1" id="KW-1133">Transmembrane helix</keyword>
<comment type="caution">
    <text evidence="2">The sequence shown here is derived from an EMBL/GenBank/DDBJ whole genome shotgun (WGS) entry which is preliminary data.</text>
</comment>
<feature type="transmembrane region" description="Helical" evidence="1">
    <location>
        <begin position="125"/>
        <end position="142"/>
    </location>
</feature>
<keyword evidence="1" id="KW-0472">Membrane</keyword>
<dbReference type="Gene3D" id="2.30.320.10">
    <property type="entry name" value="YwqG-like"/>
    <property type="match status" value="1"/>
</dbReference>
<dbReference type="Proteomes" id="UP000256845">
    <property type="component" value="Unassembled WGS sequence"/>
</dbReference>
<feature type="transmembrane region" description="Helical" evidence="1">
    <location>
        <begin position="167"/>
        <end position="188"/>
    </location>
</feature>
<feature type="transmembrane region" description="Helical" evidence="1">
    <location>
        <begin position="68"/>
        <end position="87"/>
    </location>
</feature>
<dbReference type="OrthoDB" id="8135222at2"/>